<accession>A0A9W4XMW4</accession>
<comment type="caution">
    <text evidence="2">The sequence shown here is derived from an EMBL/GenBank/DDBJ whole genome shotgun (WGS) entry which is preliminary data.</text>
</comment>
<sequence>MAAAEYYLGTAASEQMGNQHYQQQPAHPYTQQHQPVQQPPPRLEITGPDASTYSLAPEQHQNQHQQLQTYQPRPQPPPYPEDPMFPPYPNTSYVPQQSSHHPSQQQPPPNTYLGPAPHPVRSHSQPPRVRFEDDSDSGSSDASSNRHSASSSSEEARRRHHRKHRKHRSHSHTDPSYSHHSHRSHSHSRSRRHHRDGSRTRDDAESSDFSAHDSTSEIRPRRSRHHHHRSPSSSSTHRHHRRHRSEHADDATRGSSTSGSRKDRDTFLGAGAGGLIGDAIFPGLGAVGGLLLGGYGGRKHGDKEKKRSRRHHGRSRSEIGDVRRTRDSGESGWDEDSATFKKGTAVR</sequence>
<feature type="compositionally biased region" description="Polar residues" evidence="1">
    <location>
        <begin position="16"/>
        <end position="25"/>
    </location>
</feature>
<dbReference type="Proteomes" id="UP001152607">
    <property type="component" value="Unassembled WGS sequence"/>
</dbReference>
<feature type="compositionally biased region" description="Basic and acidic residues" evidence="1">
    <location>
        <begin position="197"/>
        <end position="220"/>
    </location>
</feature>
<feature type="compositionally biased region" description="Low complexity" evidence="1">
    <location>
        <begin position="59"/>
        <end position="72"/>
    </location>
</feature>
<gene>
    <name evidence="2" type="ORF">PDIGIT_LOCUS3937</name>
</gene>
<feature type="compositionally biased region" description="Low complexity" evidence="1">
    <location>
        <begin position="137"/>
        <end position="153"/>
    </location>
</feature>
<feature type="region of interest" description="Disordered" evidence="1">
    <location>
        <begin position="16"/>
        <end position="347"/>
    </location>
</feature>
<name>A0A9W4XMW4_9PLEO</name>
<keyword evidence="3" id="KW-1185">Reference proteome</keyword>
<feature type="compositionally biased region" description="Gly residues" evidence="1">
    <location>
        <begin position="285"/>
        <end position="296"/>
    </location>
</feature>
<organism evidence="2 3">
    <name type="scientific">Periconia digitata</name>
    <dbReference type="NCBI Taxonomy" id="1303443"/>
    <lineage>
        <taxon>Eukaryota</taxon>
        <taxon>Fungi</taxon>
        <taxon>Dikarya</taxon>
        <taxon>Ascomycota</taxon>
        <taxon>Pezizomycotina</taxon>
        <taxon>Dothideomycetes</taxon>
        <taxon>Pleosporomycetidae</taxon>
        <taxon>Pleosporales</taxon>
        <taxon>Massarineae</taxon>
        <taxon>Periconiaceae</taxon>
        <taxon>Periconia</taxon>
    </lineage>
</organism>
<evidence type="ECO:0000313" key="2">
    <source>
        <dbReference type="EMBL" id="CAI6327986.1"/>
    </source>
</evidence>
<protein>
    <recommendedName>
        <fullName evidence="4">PRP38-assoc multi-domain protein</fullName>
    </recommendedName>
</protein>
<evidence type="ECO:0000256" key="1">
    <source>
        <dbReference type="SAM" id="MobiDB-lite"/>
    </source>
</evidence>
<reference evidence="2" key="1">
    <citation type="submission" date="2023-01" db="EMBL/GenBank/DDBJ databases">
        <authorList>
            <person name="Van Ghelder C."/>
            <person name="Rancurel C."/>
        </authorList>
    </citation>
    <scope>NUCLEOTIDE SEQUENCE</scope>
    <source>
        <strain evidence="2">CNCM I-4278</strain>
    </source>
</reference>
<feature type="compositionally biased region" description="Basic residues" evidence="1">
    <location>
        <begin position="179"/>
        <end position="196"/>
    </location>
</feature>
<feature type="compositionally biased region" description="Pro residues" evidence="1">
    <location>
        <begin position="73"/>
        <end position="89"/>
    </location>
</feature>
<feature type="compositionally biased region" description="Basic and acidic residues" evidence="1">
    <location>
        <begin position="315"/>
        <end position="329"/>
    </location>
</feature>
<dbReference type="EMBL" id="CAOQHR010000002">
    <property type="protein sequence ID" value="CAI6327986.1"/>
    <property type="molecule type" value="Genomic_DNA"/>
</dbReference>
<proteinExistence type="predicted"/>
<dbReference type="AlphaFoldDB" id="A0A9W4XMW4"/>
<feature type="compositionally biased region" description="Low complexity" evidence="1">
    <location>
        <begin position="95"/>
        <end position="104"/>
    </location>
</feature>
<feature type="compositionally biased region" description="Basic residues" evidence="1">
    <location>
        <begin position="221"/>
        <end position="245"/>
    </location>
</feature>
<evidence type="ECO:0008006" key="4">
    <source>
        <dbReference type="Google" id="ProtNLM"/>
    </source>
</evidence>
<evidence type="ECO:0000313" key="3">
    <source>
        <dbReference type="Proteomes" id="UP001152607"/>
    </source>
</evidence>
<feature type="compositionally biased region" description="Basic residues" evidence="1">
    <location>
        <begin position="158"/>
        <end position="170"/>
    </location>
</feature>